<dbReference type="RefSeq" id="WP_125560249.1">
    <property type="nucleotide sequence ID" value="NZ_RBVX01000034.1"/>
</dbReference>
<dbReference type="AlphaFoldDB" id="A0A428MWT9"/>
<dbReference type="PANTHER" id="PTHR35787:SF1">
    <property type="entry name" value="GLYCEROL UPTAKE OPERON ANTITERMINATOR REGULATORY PROTEIN"/>
    <property type="match status" value="1"/>
</dbReference>
<protein>
    <submittedName>
        <fullName evidence="1">Glycerol-3-phosphate responsive antiterminator</fullName>
    </submittedName>
</protein>
<gene>
    <name evidence="1" type="ORF">D7Z54_25070</name>
</gene>
<name>A0A428MWT9_9BACI</name>
<sequence>MRTVPEYGSLKDRLYQHKKIAAIKKPKDMEKVIEYRDRISAVFLVTGNIITVKKYVEELRKYGLPSFVHIEKIGGLSLDKDGLDLVARYVRPLGIVTTKPKLLNKAKKRGLLTIQRVFLIDSEVYDHVCEIVESNYPDYIEIMPSRLPSLIKEISKQVSIPIITGGLLSEKEHALQALENGAQAVSTSNPSVWKEVLNSSQIDKKENNILRQD</sequence>
<dbReference type="Gene3D" id="3.20.20.70">
    <property type="entry name" value="Aldolase class I"/>
    <property type="match status" value="1"/>
</dbReference>
<organism evidence="1 2">
    <name type="scientific">Salibacterium salarium</name>
    <dbReference type="NCBI Taxonomy" id="284579"/>
    <lineage>
        <taxon>Bacteria</taxon>
        <taxon>Bacillati</taxon>
        <taxon>Bacillota</taxon>
        <taxon>Bacilli</taxon>
        <taxon>Bacillales</taxon>
        <taxon>Bacillaceae</taxon>
    </lineage>
</organism>
<evidence type="ECO:0000313" key="2">
    <source>
        <dbReference type="Proteomes" id="UP000275076"/>
    </source>
</evidence>
<proteinExistence type="predicted"/>
<dbReference type="Pfam" id="PF04309">
    <property type="entry name" value="G3P_antiterm"/>
    <property type="match status" value="1"/>
</dbReference>
<reference evidence="1 2" key="1">
    <citation type="submission" date="2018-10" db="EMBL/GenBank/DDBJ databases">
        <title>Draft genome sequence of Bacillus salarius IM0101, isolated from a hypersaline soil in Inner Mongolia, China.</title>
        <authorList>
            <person name="Yamprayoonswat W."/>
            <person name="Boonvisut S."/>
            <person name="Jumpathong W."/>
            <person name="Sittihan S."/>
            <person name="Ruangsuj P."/>
            <person name="Wanthongcharoen S."/>
            <person name="Thongpramul N."/>
            <person name="Pimmason S."/>
            <person name="Yu B."/>
            <person name="Yasawong M."/>
        </authorList>
    </citation>
    <scope>NUCLEOTIDE SEQUENCE [LARGE SCALE GENOMIC DNA]</scope>
    <source>
        <strain evidence="1 2">IM0101</strain>
    </source>
</reference>
<dbReference type="Proteomes" id="UP000275076">
    <property type="component" value="Unassembled WGS sequence"/>
</dbReference>
<keyword evidence="2" id="KW-1185">Reference proteome</keyword>
<comment type="caution">
    <text evidence="1">The sequence shown here is derived from an EMBL/GenBank/DDBJ whole genome shotgun (WGS) entry which is preliminary data.</text>
</comment>
<dbReference type="InterPro" id="IPR013785">
    <property type="entry name" value="Aldolase_TIM"/>
</dbReference>
<dbReference type="EMBL" id="RBVX01000034">
    <property type="protein sequence ID" value="RSL30635.1"/>
    <property type="molecule type" value="Genomic_DNA"/>
</dbReference>
<dbReference type="OrthoDB" id="9799580at2"/>
<dbReference type="InterPro" id="IPR006699">
    <property type="entry name" value="GlpP"/>
</dbReference>
<dbReference type="GO" id="GO:0006071">
    <property type="term" value="P:glycerol metabolic process"/>
    <property type="evidence" value="ECO:0007669"/>
    <property type="project" value="InterPro"/>
</dbReference>
<dbReference type="GO" id="GO:0006355">
    <property type="term" value="P:regulation of DNA-templated transcription"/>
    <property type="evidence" value="ECO:0007669"/>
    <property type="project" value="InterPro"/>
</dbReference>
<dbReference type="PIRSF" id="PIRSF016897">
    <property type="entry name" value="GlpP"/>
    <property type="match status" value="1"/>
</dbReference>
<evidence type="ECO:0000313" key="1">
    <source>
        <dbReference type="EMBL" id="RSL30635.1"/>
    </source>
</evidence>
<accession>A0A428MWT9</accession>
<dbReference type="SUPFAM" id="SSF110391">
    <property type="entry name" value="GlpP-like"/>
    <property type="match status" value="1"/>
</dbReference>
<dbReference type="PANTHER" id="PTHR35787">
    <property type="entry name" value="GLYCEROL UPTAKE OPERON ANTITERMINATOR REGULATORY PROTEIN"/>
    <property type="match status" value="1"/>
</dbReference>